<organism evidence="7 8">
    <name type="scientific">Knoellia flava</name>
    <dbReference type="NCBI Taxonomy" id="913969"/>
    <lineage>
        <taxon>Bacteria</taxon>
        <taxon>Bacillati</taxon>
        <taxon>Actinomycetota</taxon>
        <taxon>Actinomycetes</taxon>
        <taxon>Micrococcales</taxon>
        <taxon>Intrasporangiaceae</taxon>
        <taxon>Knoellia</taxon>
    </lineage>
</organism>
<feature type="transmembrane region" description="Helical" evidence="6">
    <location>
        <begin position="120"/>
        <end position="139"/>
    </location>
</feature>
<feature type="transmembrane region" description="Helical" evidence="6">
    <location>
        <begin position="178"/>
        <end position="200"/>
    </location>
</feature>
<comment type="subcellular location">
    <subcellularLocation>
        <location evidence="1">Cell membrane</location>
        <topology evidence="1">Multi-pass membrane protein</topology>
    </subcellularLocation>
</comment>
<protein>
    <recommendedName>
        <fullName evidence="9">Polysaccharide biosynthesis protein C-terminal domain-containing protein</fullName>
    </recommendedName>
</protein>
<evidence type="ECO:0000256" key="5">
    <source>
        <dbReference type="ARBA" id="ARBA00023136"/>
    </source>
</evidence>
<dbReference type="Pfam" id="PF13440">
    <property type="entry name" value="Polysacc_synt_3"/>
    <property type="match status" value="1"/>
</dbReference>
<name>A0A8H9FTI9_9MICO</name>
<evidence type="ECO:0000256" key="3">
    <source>
        <dbReference type="ARBA" id="ARBA00022692"/>
    </source>
</evidence>
<accession>A0A8H9FTI9</accession>
<evidence type="ECO:0000256" key="2">
    <source>
        <dbReference type="ARBA" id="ARBA00022475"/>
    </source>
</evidence>
<evidence type="ECO:0000256" key="4">
    <source>
        <dbReference type="ARBA" id="ARBA00022989"/>
    </source>
</evidence>
<keyword evidence="2" id="KW-1003">Cell membrane</keyword>
<comment type="caution">
    <text evidence="7">The sequence shown here is derived from an EMBL/GenBank/DDBJ whole genome shotgun (WGS) entry which is preliminary data.</text>
</comment>
<gene>
    <name evidence="7" type="ORF">GCM10011314_24110</name>
</gene>
<feature type="transmembrane region" description="Helical" evidence="6">
    <location>
        <begin position="50"/>
        <end position="77"/>
    </location>
</feature>
<keyword evidence="4 6" id="KW-1133">Transmembrane helix</keyword>
<evidence type="ECO:0000256" key="6">
    <source>
        <dbReference type="SAM" id="Phobius"/>
    </source>
</evidence>
<dbReference type="Proteomes" id="UP000628079">
    <property type="component" value="Unassembled WGS sequence"/>
</dbReference>
<evidence type="ECO:0000313" key="7">
    <source>
        <dbReference type="EMBL" id="GGB83652.1"/>
    </source>
</evidence>
<dbReference type="PANTHER" id="PTHR30250">
    <property type="entry name" value="PST FAMILY PREDICTED COLANIC ACID TRANSPORTER"/>
    <property type="match status" value="1"/>
</dbReference>
<keyword evidence="3 6" id="KW-0812">Transmembrane</keyword>
<evidence type="ECO:0008006" key="9">
    <source>
        <dbReference type="Google" id="ProtNLM"/>
    </source>
</evidence>
<dbReference type="PANTHER" id="PTHR30250:SF11">
    <property type="entry name" value="O-ANTIGEN TRANSPORTER-RELATED"/>
    <property type="match status" value="1"/>
</dbReference>
<feature type="transmembrane region" description="Helical" evidence="6">
    <location>
        <begin position="212"/>
        <end position="234"/>
    </location>
</feature>
<sequence length="427" mass="44596">MTPQPLSSLGRALVRSAEAQVVLWTGVLAASASLFAVLTARWLGTADRGVVVVFLTTSSFLMLIGSLGMGTGGRVLVNQDPPLGIDTYLRHSRNLSIAHLVTSATLGLGVLALSGGLPEIWAGALFVAYAALLLWCYLMRELLHGCGHHRMAVVSDVVPAVVQTALVGLIYATGNLTLRITMIVLVVGVACQTVFLLVQVHRLPREEVTADWGLRGVLDFSLPAMFASLGQAFVIRGDRLILGALAGSSAVGVYGAAATLTEILWIVPGAVAQVAFRRASISSSVTDGRRVRRLTLVLTAALGLALVGIAPWAIDLLLGPAYASAKPLIAVLVLASIPMASYQLDAGVLNGLGRLKQVSTATVASSAVLIVLCLALVPRWGAMGAAWGSVVAYTLLAAACKIHLRRIHRSWVVAEATEAGVPTARGE</sequence>
<reference evidence="7" key="2">
    <citation type="submission" date="2020-09" db="EMBL/GenBank/DDBJ databases">
        <authorList>
            <person name="Sun Q."/>
            <person name="Zhou Y."/>
        </authorList>
    </citation>
    <scope>NUCLEOTIDE SEQUENCE</scope>
    <source>
        <strain evidence="7">CGMCC 1.10749</strain>
    </source>
</reference>
<dbReference type="InterPro" id="IPR050833">
    <property type="entry name" value="Poly_Biosynth_Transport"/>
</dbReference>
<reference evidence="7" key="1">
    <citation type="journal article" date="2014" name="Int. J. Syst. Evol. Microbiol.">
        <title>Complete genome sequence of Corynebacterium casei LMG S-19264T (=DSM 44701T), isolated from a smear-ripened cheese.</title>
        <authorList>
            <consortium name="US DOE Joint Genome Institute (JGI-PGF)"/>
            <person name="Walter F."/>
            <person name="Albersmeier A."/>
            <person name="Kalinowski J."/>
            <person name="Ruckert C."/>
        </authorList>
    </citation>
    <scope>NUCLEOTIDE SEQUENCE</scope>
    <source>
        <strain evidence="7">CGMCC 1.10749</strain>
    </source>
</reference>
<dbReference type="GO" id="GO:0005886">
    <property type="term" value="C:plasma membrane"/>
    <property type="evidence" value="ECO:0007669"/>
    <property type="project" value="UniProtKB-SubCell"/>
</dbReference>
<feature type="transmembrane region" description="Helical" evidence="6">
    <location>
        <begin position="151"/>
        <end position="172"/>
    </location>
</feature>
<feature type="transmembrane region" description="Helical" evidence="6">
    <location>
        <begin position="21"/>
        <end position="44"/>
    </location>
</feature>
<feature type="transmembrane region" description="Helical" evidence="6">
    <location>
        <begin position="358"/>
        <end position="378"/>
    </location>
</feature>
<feature type="transmembrane region" description="Helical" evidence="6">
    <location>
        <begin position="296"/>
        <end position="314"/>
    </location>
</feature>
<dbReference type="EMBL" id="BMEA01000002">
    <property type="protein sequence ID" value="GGB83652.1"/>
    <property type="molecule type" value="Genomic_DNA"/>
</dbReference>
<feature type="transmembrane region" description="Helical" evidence="6">
    <location>
        <begin position="384"/>
        <end position="404"/>
    </location>
</feature>
<feature type="transmembrane region" description="Helical" evidence="6">
    <location>
        <begin position="97"/>
        <end position="114"/>
    </location>
</feature>
<evidence type="ECO:0000256" key="1">
    <source>
        <dbReference type="ARBA" id="ARBA00004651"/>
    </source>
</evidence>
<feature type="transmembrane region" description="Helical" evidence="6">
    <location>
        <begin position="254"/>
        <end position="276"/>
    </location>
</feature>
<proteinExistence type="predicted"/>
<keyword evidence="5 6" id="KW-0472">Membrane</keyword>
<evidence type="ECO:0000313" key="8">
    <source>
        <dbReference type="Proteomes" id="UP000628079"/>
    </source>
</evidence>
<dbReference type="AlphaFoldDB" id="A0A8H9FTI9"/>